<organism evidence="6">
    <name type="scientific">Ursus maritimus</name>
    <name type="common">Polar bear</name>
    <name type="synonym">Thalarctos maritimus</name>
    <dbReference type="NCBI Taxonomy" id="29073"/>
    <lineage>
        <taxon>Eukaryota</taxon>
        <taxon>Metazoa</taxon>
        <taxon>Chordata</taxon>
        <taxon>Craniata</taxon>
        <taxon>Vertebrata</taxon>
        <taxon>Euteleostomi</taxon>
        <taxon>Mammalia</taxon>
        <taxon>Eutheria</taxon>
        <taxon>Laurasiatheria</taxon>
        <taxon>Carnivora</taxon>
        <taxon>Caniformia</taxon>
        <taxon>Ursidae</taxon>
        <taxon>Ursus</taxon>
    </lineage>
</organism>
<keyword evidence="4 5" id="KW-0472">Membrane</keyword>
<accession>A0A452TAF1</accession>
<evidence type="ECO:0000256" key="4">
    <source>
        <dbReference type="ARBA" id="ARBA00023136"/>
    </source>
</evidence>
<feature type="transmembrane region" description="Helical" evidence="5">
    <location>
        <begin position="99"/>
        <end position="120"/>
    </location>
</feature>
<evidence type="ECO:0008006" key="7">
    <source>
        <dbReference type="Google" id="ProtNLM"/>
    </source>
</evidence>
<reference evidence="6" key="1">
    <citation type="submission" date="2019-03" db="UniProtKB">
        <authorList>
            <consortium name="Ensembl"/>
        </authorList>
    </citation>
    <scope>IDENTIFICATION</scope>
</reference>
<dbReference type="PANTHER" id="PTHR43243">
    <property type="entry name" value="INNER MEMBRANE TRANSPORTER YGJI-RELATED"/>
    <property type="match status" value="1"/>
</dbReference>
<dbReference type="GO" id="GO:0005886">
    <property type="term" value="C:plasma membrane"/>
    <property type="evidence" value="ECO:0007669"/>
    <property type="project" value="TreeGrafter"/>
</dbReference>
<dbReference type="Ensembl" id="ENSUMAT00000005784.1">
    <property type="protein sequence ID" value="ENSUMAP00000004783.1"/>
    <property type="gene ID" value="ENSUMAG00000003826.1"/>
</dbReference>
<evidence type="ECO:0000256" key="3">
    <source>
        <dbReference type="ARBA" id="ARBA00022989"/>
    </source>
</evidence>
<feature type="transmembrane region" description="Helical" evidence="5">
    <location>
        <begin position="258"/>
        <end position="285"/>
    </location>
</feature>
<dbReference type="Gene3D" id="1.20.1740.10">
    <property type="entry name" value="Amino acid/polyamine transporter I"/>
    <property type="match status" value="1"/>
</dbReference>
<comment type="subcellular location">
    <subcellularLocation>
        <location evidence="1">Membrane</location>
        <topology evidence="1">Multi-pass membrane protein</topology>
    </subcellularLocation>
</comment>
<keyword evidence="2 5" id="KW-0812">Transmembrane</keyword>
<protein>
    <recommendedName>
        <fullName evidence="7">Cationic amino acid transporter C-terminal domain-containing protein</fullName>
    </recommendedName>
</protein>
<feature type="transmembrane region" description="Helical" evidence="5">
    <location>
        <begin position="140"/>
        <end position="162"/>
    </location>
</feature>
<dbReference type="AlphaFoldDB" id="A0A452TAF1"/>
<dbReference type="GO" id="GO:0015171">
    <property type="term" value="F:amino acid transmembrane transporter activity"/>
    <property type="evidence" value="ECO:0007669"/>
    <property type="project" value="TreeGrafter"/>
</dbReference>
<feature type="transmembrane region" description="Helical" evidence="5">
    <location>
        <begin position="340"/>
        <end position="366"/>
    </location>
</feature>
<feature type="transmembrane region" description="Helical" evidence="5">
    <location>
        <begin position="305"/>
        <end position="328"/>
    </location>
</feature>
<feature type="transmembrane region" description="Helical" evidence="5">
    <location>
        <begin position="65"/>
        <end position="87"/>
    </location>
</feature>
<feature type="transmembrane region" description="Helical" evidence="5">
    <location>
        <begin position="214"/>
        <end position="237"/>
    </location>
</feature>
<evidence type="ECO:0000313" key="6">
    <source>
        <dbReference type="Ensembl" id="ENSUMAP00000004783"/>
    </source>
</evidence>
<dbReference type="Pfam" id="PF13520">
    <property type="entry name" value="AA_permease_2"/>
    <property type="match status" value="1"/>
</dbReference>
<dbReference type="PANTHER" id="PTHR43243:SF12">
    <property type="entry name" value="CATIONIC AMINO ACID TRANSPORTER C-TERMINAL DOMAIN-CONTAINING PROTEIN"/>
    <property type="match status" value="1"/>
</dbReference>
<sequence length="372" mass="40687">MLHQALRRFGQKMVHRRLLEPLVHETVSERSLSTLDLVALGVGRTVGIGVYILAGEVAGNQAGPSIVICFLVAGLSSVLSGLCYAEISTRIPHSGSSYLYTYVTMGELWAFITANVTWAWTLAFTNLLGNQISQTLRKSILLHIPEVLADYLGFFIVGLVLLLMELQTLSNSQFFVVTKVVTLVKLLVLSFKLAEEDYIQAGLNDTSGLGPLGSGGFLPFGFEGIFHGAATCSYALIGFHNILTRVEEAKNPQRSIPMGIVVSLLICFLVYFGVSAALTLMVPYYRLRPGSTLPEAFLHIDWAPAYYIVAFGFLCSLSASFLGFMFPIRQLIYMMAQDGLLFPVLTRIHTGTYASIVATVIFGIIADVLYSD</sequence>
<name>A0A452TAF1_URSMA</name>
<dbReference type="GeneTree" id="ENSGT00940000154651"/>
<feature type="transmembrane region" description="Helical" evidence="5">
    <location>
        <begin position="34"/>
        <end position="53"/>
    </location>
</feature>
<evidence type="ECO:0000256" key="5">
    <source>
        <dbReference type="SAM" id="Phobius"/>
    </source>
</evidence>
<dbReference type="PIRSF" id="PIRSF006060">
    <property type="entry name" value="AA_transporter"/>
    <property type="match status" value="1"/>
</dbReference>
<evidence type="ECO:0000256" key="2">
    <source>
        <dbReference type="ARBA" id="ARBA00022692"/>
    </source>
</evidence>
<dbReference type="InterPro" id="IPR002293">
    <property type="entry name" value="AA/rel_permease1"/>
</dbReference>
<proteinExistence type="predicted"/>
<keyword evidence="3 5" id="KW-1133">Transmembrane helix</keyword>
<evidence type="ECO:0000256" key="1">
    <source>
        <dbReference type="ARBA" id="ARBA00004141"/>
    </source>
</evidence>